<dbReference type="Gene3D" id="3.40.630.30">
    <property type="match status" value="1"/>
</dbReference>
<gene>
    <name evidence="2" type="ORF">V6X51_09820</name>
</gene>
<evidence type="ECO:0000313" key="3">
    <source>
        <dbReference type="Proteomes" id="UP001556636"/>
    </source>
</evidence>
<dbReference type="SUPFAM" id="SSF55729">
    <property type="entry name" value="Acyl-CoA N-acyltransferases (Nat)"/>
    <property type="match status" value="1"/>
</dbReference>
<keyword evidence="3" id="KW-1185">Reference proteome</keyword>
<dbReference type="InterPro" id="IPR016181">
    <property type="entry name" value="Acyl_CoA_acyltransferase"/>
</dbReference>
<reference evidence="2 3" key="1">
    <citation type="submission" date="2024-02" db="EMBL/GenBank/DDBJ databases">
        <title>New especies of Spiribacter isolated from saline water.</title>
        <authorList>
            <person name="Leon M.J."/>
            <person name="De La Haba R."/>
            <person name="Sanchez-Porro C."/>
            <person name="Ventosa A."/>
        </authorList>
    </citation>
    <scope>NUCLEOTIDE SEQUENCE [LARGE SCALE GENOMIC DNA]</scope>
    <source>
        <strain evidence="3">ag22IC6-196</strain>
    </source>
</reference>
<dbReference type="Proteomes" id="UP001556636">
    <property type="component" value="Unassembled WGS sequence"/>
</dbReference>
<keyword evidence="1" id="KW-0472">Membrane</keyword>
<keyword evidence="1" id="KW-1133">Transmembrane helix</keyword>
<name>A0ABV3RZT2_9GAMM</name>
<dbReference type="EMBL" id="JBAKFG010000006">
    <property type="protein sequence ID" value="MEX0373722.1"/>
    <property type="molecule type" value="Genomic_DNA"/>
</dbReference>
<comment type="caution">
    <text evidence="2">The sequence shown here is derived from an EMBL/GenBank/DDBJ whole genome shotgun (WGS) entry which is preliminary data.</text>
</comment>
<keyword evidence="1" id="KW-0812">Transmembrane</keyword>
<sequence>MIGYKSIVYAKVVWRRHYGVLVPVQMPHAIPDKLSSHKVRLGLVRTGSMLGRWEELFDQVGETDWWHIIKDDLEDLSNLSSNTRSKVRRGLKNYQVAPESRQVVVNEGYEVYRAAFRRYRTFDQLLSALDFQDAVESLPAQTEFWVARSLKTGQMVAFSENLVRDGAVFYDTIWFNPTALKSYVGYALFHEMNKHYLNGRGFRYVSDGARSISHQTNVHQFLQEKFGFRRAYARLRVAYAPGIGMAVVMLYPFRRWIEKSKLSLLQKISIVLEQERIRRACANVKILAE</sequence>
<evidence type="ECO:0000313" key="2">
    <source>
        <dbReference type="EMBL" id="MEX0373722.1"/>
    </source>
</evidence>
<proteinExistence type="predicted"/>
<dbReference type="RefSeq" id="WP_367951880.1">
    <property type="nucleotide sequence ID" value="NZ_JBAKFG010000006.1"/>
</dbReference>
<feature type="transmembrane region" description="Helical" evidence="1">
    <location>
        <begin position="235"/>
        <end position="253"/>
    </location>
</feature>
<evidence type="ECO:0008006" key="4">
    <source>
        <dbReference type="Google" id="ProtNLM"/>
    </source>
</evidence>
<organism evidence="2 3">
    <name type="scientific">Spiribacter roseus</name>
    <dbReference type="NCBI Taxonomy" id="1855875"/>
    <lineage>
        <taxon>Bacteria</taxon>
        <taxon>Pseudomonadati</taxon>
        <taxon>Pseudomonadota</taxon>
        <taxon>Gammaproteobacteria</taxon>
        <taxon>Chromatiales</taxon>
        <taxon>Ectothiorhodospiraceae</taxon>
        <taxon>Spiribacter</taxon>
    </lineage>
</organism>
<evidence type="ECO:0000256" key="1">
    <source>
        <dbReference type="SAM" id="Phobius"/>
    </source>
</evidence>
<accession>A0ABV3RZT2</accession>
<protein>
    <recommendedName>
        <fullName evidence="4">GNAT family N-acetyltransferase</fullName>
    </recommendedName>
</protein>